<dbReference type="PANTHER" id="PTHR36710:SF18">
    <property type="entry name" value="PECTINESTERASE INHIBITOR 5-RELATED"/>
    <property type="match status" value="1"/>
</dbReference>
<evidence type="ECO:0000256" key="3">
    <source>
        <dbReference type="ARBA" id="ARBA00038471"/>
    </source>
</evidence>
<keyword evidence="1" id="KW-0732">Signal</keyword>
<protein>
    <submittedName>
        <fullName evidence="5">Invertase inhibitor</fullName>
    </submittedName>
</protein>
<gene>
    <name evidence="5" type="primary">LOC109115332</name>
</gene>
<keyword evidence="4" id="KW-1185">Reference proteome</keyword>
<accession>A0A1U8Q860</accession>
<dbReference type="CDD" id="cd15797">
    <property type="entry name" value="PMEI"/>
    <property type="match status" value="1"/>
</dbReference>
<dbReference type="AlphaFoldDB" id="A0A1U8Q860"/>
<dbReference type="OMA" id="ITMIIND"/>
<dbReference type="InterPro" id="IPR034086">
    <property type="entry name" value="PMEI_plant"/>
</dbReference>
<dbReference type="NCBIfam" id="TIGR01614">
    <property type="entry name" value="PME_inhib"/>
    <property type="match status" value="1"/>
</dbReference>
<dbReference type="Proteomes" id="UP000189703">
    <property type="component" value="Unplaced"/>
</dbReference>
<name>A0A1U8Q860_NELNU</name>
<dbReference type="OrthoDB" id="764172at2759"/>
<evidence type="ECO:0000313" key="4">
    <source>
        <dbReference type="Proteomes" id="UP000189703"/>
    </source>
</evidence>
<keyword evidence="2" id="KW-1015">Disulfide bond</keyword>
<reference evidence="5" key="1">
    <citation type="submission" date="2025-08" db="UniProtKB">
        <authorList>
            <consortium name="RefSeq"/>
        </authorList>
    </citation>
    <scope>IDENTIFICATION</scope>
</reference>
<proteinExistence type="inferred from homology"/>
<dbReference type="InterPro" id="IPR035513">
    <property type="entry name" value="Invertase/methylesterase_inhib"/>
</dbReference>
<dbReference type="GO" id="GO:0046910">
    <property type="term" value="F:pectinesterase inhibitor activity"/>
    <property type="evidence" value="ECO:0007669"/>
    <property type="project" value="InterPro"/>
</dbReference>
<evidence type="ECO:0000256" key="1">
    <source>
        <dbReference type="ARBA" id="ARBA00022729"/>
    </source>
</evidence>
<dbReference type="GO" id="GO:0009505">
    <property type="term" value="C:plant-type cell wall"/>
    <property type="evidence" value="ECO:0000318"/>
    <property type="project" value="GO_Central"/>
</dbReference>
<evidence type="ECO:0000313" key="5">
    <source>
        <dbReference type="RefSeq" id="XP_019054792.1"/>
    </source>
</evidence>
<dbReference type="GO" id="GO:0004857">
    <property type="term" value="F:enzyme inhibitor activity"/>
    <property type="evidence" value="ECO:0000318"/>
    <property type="project" value="GO_Central"/>
</dbReference>
<dbReference type="PANTHER" id="PTHR36710">
    <property type="entry name" value="PECTINESTERASE INHIBITOR-LIKE"/>
    <property type="match status" value="1"/>
</dbReference>
<dbReference type="Pfam" id="PF04043">
    <property type="entry name" value="PMEI"/>
    <property type="match status" value="1"/>
</dbReference>
<dbReference type="GeneID" id="109115332"/>
<evidence type="ECO:0000256" key="2">
    <source>
        <dbReference type="ARBA" id="ARBA00023157"/>
    </source>
</evidence>
<dbReference type="SUPFAM" id="SSF101148">
    <property type="entry name" value="Plant invertase/pectin methylesterase inhibitor"/>
    <property type="match status" value="1"/>
</dbReference>
<organism evidence="4 5">
    <name type="scientific">Nelumbo nucifera</name>
    <name type="common">Sacred lotus</name>
    <dbReference type="NCBI Taxonomy" id="4432"/>
    <lineage>
        <taxon>Eukaryota</taxon>
        <taxon>Viridiplantae</taxon>
        <taxon>Streptophyta</taxon>
        <taxon>Embryophyta</taxon>
        <taxon>Tracheophyta</taxon>
        <taxon>Spermatophyta</taxon>
        <taxon>Magnoliopsida</taxon>
        <taxon>Proteales</taxon>
        <taxon>Nelumbonaceae</taxon>
        <taxon>Nelumbo</taxon>
    </lineage>
</organism>
<dbReference type="GO" id="GO:0009827">
    <property type="term" value="P:plant-type cell wall modification"/>
    <property type="evidence" value="ECO:0000318"/>
    <property type="project" value="GO_Central"/>
</dbReference>
<dbReference type="InterPro" id="IPR052421">
    <property type="entry name" value="PCW_Enzyme_Inhibitor"/>
</dbReference>
<sequence length="191" mass="21633">MAFFHFPAFLFFLSFLLSLSTPSPSPSYAEEDNSSSSGMANIKDICEESLTNYYNLCVSSLESDPRSFKVKWKDLPKISVELALANVSHTHSYTRKLLENTTDPVARKCFDLCYKNYGQTIRLLRSSLVFFDNEDYDAILSRLWPAMHNVSGCMDELKRKLGGLKLALNRRTEISKGLTSISFALVSFLKV</sequence>
<dbReference type="InterPro" id="IPR006501">
    <property type="entry name" value="Pectinesterase_inhib_dom"/>
</dbReference>
<dbReference type="RefSeq" id="XP_019054792.1">
    <property type="nucleotide sequence ID" value="XM_019199247.1"/>
</dbReference>
<dbReference type="SMART" id="SM00856">
    <property type="entry name" value="PMEI"/>
    <property type="match status" value="1"/>
</dbReference>
<comment type="similarity">
    <text evidence="3">Belongs to the PMEI family.</text>
</comment>
<dbReference type="Gene3D" id="1.20.140.40">
    <property type="entry name" value="Invertase/pectin methylesterase inhibitor family protein"/>
    <property type="match status" value="1"/>
</dbReference>
<dbReference type="KEGG" id="nnu:109115332"/>